<dbReference type="Proteomes" id="UP000226712">
    <property type="component" value="Unassembled WGS sequence"/>
</dbReference>
<dbReference type="EMBL" id="NZBD01000004">
    <property type="protein sequence ID" value="MAG18042.1"/>
    <property type="molecule type" value="Genomic_DNA"/>
</dbReference>
<evidence type="ECO:0000313" key="2">
    <source>
        <dbReference type="Proteomes" id="UP000226712"/>
    </source>
</evidence>
<dbReference type="AlphaFoldDB" id="A0A2D6LPE3"/>
<gene>
    <name evidence="1" type="ORF">CL944_01045</name>
</gene>
<name>A0A2D6LPE3_9ARCH</name>
<sequence length="501" mass="51359">MNFSKLLVITVIFVSLVGIAISGPGGPGAAVGQQDPGHDLSDSRGVRLYTTGDATGWFWIMSPADGANYMEAGSVAPFELNNNNIIGINGNNKQLHLGRLVPELITSTGSVNIYGDLVVPNQIRSGTSGPLKLSDTDGVQINSANGFLELRTSSTPYGLSVRRPGGSNGDASLLLSSAHNTTSGDSTGILNAYHEGDTTVGEPELILHDGGTGARKVEIPSGVKLCLNLNCISSWPTGSGSADNWGTQTVQSDANLTGDGTTLNPLSVVGGTGSSTLLEVLDENSDASGFTGTTTLGGPLAIGATNAPSGILALNAGAGGYDVGITQGKVGLGNTLELTTGDALGNQSTKFLIRGGSDTSNIEFYKGADGAETLSMQLTGSTGDLDVEGNICANAFGGTPSCLTSSGPGGGSRQIKFVDIAVDPTSGTVTFDFDPAFVLIISSGWGDADSSWVAFQGDTDVAFTGDYGSQETTIYITLQGNTLDYTYTRNYTPRVVFIAFQ</sequence>
<accession>A0A2D6LPE3</accession>
<reference evidence="2" key="1">
    <citation type="submission" date="2017-09" db="EMBL/GenBank/DDBJ databases">
        <title>The Reconstruction of 2,631 Draft Metagenome-Assembled Genomes from the Global Oceans.</title>
        <authorList>
            <person name="Tully B.J."/>
            <person name="Graham E.D."/>
            <person name="Heidelberg J.F."/>
        </authorList>
    </citation>
    <scope>NUCLEOTIDE SEQUENCE [LARGE SCALE GENOMIC DNA]</scope>
</reference>
<evidence type="ECO:0000313" key="1">
    <source>
        <dbReference type="EMBL" id="MAG18042.1"/>
    </source>
</evidence>
<comment type="caution">
    <text evidence="1">The sequence shown here is derived from an EMBL/GenBank/DDBJ whole genome shotgun (WGS) entry which is preliminary data.</text>
</comment>
<organism evidence="1 2">
    <name type="scientific">Candidatus Iainarchaeum sp</name>
    <dbReference type="NCBI Taxonomy" id="3101447"/>
    <lineage>
        <taxon>Archaea</taxon>
        <taxon>Candidatus Iainarchaeota</taxon>
        <taxon>Candidatus Iainarchaeia</taxon>
        <taxon>Candidatus Iainarchaeales</taxon>
        <taxon>Candidatus Iainarchaeaceae</taxon>
        <taxon>Candidatus Iainarchaeum</taxon>
    </lineage>
</organism>
<proteinExistence type="predicted"/>
<protein>
    <submittedName>
        <fullName evidence="1">Uncharacterized protein</fullName>
    </submittedName>
</protein>